<dbReference type="EMBL" id="CP088295">
    <property type="protein sequence ID" value="UUY02040.1"/>
    <property type="molecule type" value="Genomic_DNA"/>
</dbReference>
<protein>
    <submittedName>
        <fullName evidence="2">NAD(P)H-dependent oxidoreductase</fullName>
    </submittedName>
</protein>
<evidence type="ECO:0000313" key="3">
    <source>
        <dbReference type="Proteomes" id="UP001058860"/>
    </source>
</evidence>
<organism evidence="2 3">
    <name type="scientific">Svornostia abyssi</name>
    <dbReference type="NCBI Taxonomy" id="2898438"/>
    <lineage>
        <taxon>Bacteria</taxon>
        <taxon>Bacillati</taxon>
        <taxon>Actinomycetota</taxon>
        <taxon>Thermoleophilia</taxon>
        <taxon>Solirubrobacterales</taxon>
        <taxon>Baekduiaceae</taxon>
        <taxon>Svornostia</taxon>
    </lineage>
</organism>
<dbReference type="InterPro" id="IPR029039">
    <property type="entry name" value="Flavoprotein-like_sf"/>
</dbReference>
<keyword evidence="3" id="KW-1185">Reference proteome</keyword>
<dbReference type="SUPFAM" id="SSF52218">
    <property type="entry name" value="Flavoproteins"/>
    <property type="match status" value="1"/>
</dbReference>
<dbReference type="InterPro" id="IPR005025">
    <property type="entry name" value="FMN_Rdtase-like_dom"/>
</dbReference>
<dbReference type="InterPro" id="IPR050712">
    <property type="entry name" value="NAD(P)H-dep_reductase"/>
</dbReference>
<accession>A0ABY5PBI7</accession>
<proteinExistence type="predicted"/>
<reference evidence="3" key="1">
    <citation type="submission" date="2021-11" db="EMBL/GenBank/DDBJ databases">
        <title>Cultivation dependent microbiological survey of springs from the worlds oldest radium mine currently devoted to the extraction of radon-saturated water.</title>
        <authorList>
            <person name="Kapinusova G."/>
            <person name="Smrhova T."/>
            <person name="Strejcek M."/>
            <person name="Suman J."/>
            <person name="Jani K."/>
            <person name="Pajer P."/>
            <person name="Uhlik O."/>
        </authorList>
    </citation>
    <scope>NUCLEOTIDE SEQUENCE [LARGE SCALE GENOMIC DNA]</scope>
    <source>
        <strain evidence="3">J379</strain>
    </source>
</reference>
<dbReference type="Pfam" id="PF03358">
    <property type="entry name" value="FMN_red"/>
    <property type="match status" value="1"/>
</dbReference>
<gene>
    <name evidence="2" type="ORF">LRS13_15100</name>
</gene>
<sequence>MKILGISGSLRRDSHNTRLLRAAADLLPSGSELEVWDGLRDVPPFDEDHESDPAPAVQAFRAKVEEADAVFFVTPEYNAGIPGQLKNAVDWLSRPYPDNALKGKPVAAIGASTGLFGAIWAQDQLRKAVQFAGANVLDVELPVGQAHETLDERGLPIDPEQREALAGVLTGLVALAEGAKVG</sequence>
<dbReference type="PANTHER" id="PTHR30543">
    <property type="entry name" value="CHROMATE REDUCTASE"/>
    <property type="match status" value="1"/>
</dbReference>
<dbReference type="Proteomes" id="UP001058860">
    <property type="component" value="Chromosome"/>
</dbReference>
<evidence type="ECO:0000313" key="2">
    <source>
        <dbReference type="EMBL" id="UUY02040.1"/>
    </source>
</evidence>
<dbReference type="RefSeq" id="WP_353862579.1">
    <property type="nucleotide sequence ID" value="NZ_CP088295.1"/>
</dbReference>
<name>A0ABY5PBI7_9ACTN</name>
<dbReference type="Gene3D" id="3.40.50.360">
    <property type="match status" value="1"/>
</dbReference>
<evidence type="ECO:0000259" key="1">
    <source>
        <dbReference type="Pfam" id="PF03358"/>
    </source>
</evidence>
<dbReference type="PANTHER" id="PTHR30543:SF21">
    <property type="entry name" value="NAD(P)H-DEPENDENT FMN REDUCTASE LOT6"/>
    <property type="match status" value="1"/>
</dbReference>
<feature type="domain" description="NADPH-dependent FMN reductase-like" evidence="1">
    <location>
        <begin position="1"/>
        <end position="147"/>
    </location>
</feature>